<feature type="compositionally biased region" description="Basic and acidic residues" evidence="1">
    <location>
        <begin position="62"/>
        <end position="72"/>
    </location>
</feature>
<dbReference type="Proteomes" id="UP000237684">
    <property type="component" value="Unassembled WGS sequence"/>
</dbReference>
<dbReference type="InParanoid" id="A0A2S8SQ76"/>
<keyword evidence="3" id="KW-1185">Reference proteome</keyword>
<evidence type="ECO:0000313" key="3">
    <source>
        <dbReference type="Proteomes" id="UP000237684"/>
    </source>
</evidence>
<dbReference type="EMBL" id="NIGF01000018">
    <property type="protein sequence ID" value="PQV62919.1"/>
    <property type="molecule type" value="Genomic_DNA"/>
</dbReference>
<accession>A0A2S8SQ76</accession>
<comment type="caution">
    <text evidence="2">The sequence shown here is derived from an EMBL/GenBank/DDBJ whole genome shotgun (WGS) entry which is preliminary data.</text>
</comment>
<name>A0A2S8SQ76_9BACT</name>
<protein>
    <submittedName>
        <fullName evidence="2">Uncharacterized protein</fullName>
    </submittedName>
</protein>
<gene>
    <name evidence="2" type="ORF">B1R32_11816</name>
</gene>
<evidence type="ECO:0000256" key="1">
    <source>
        <dbReference type="SAM" id="MobiDB-lite"/>
    </source>
</evidence>
<evidence type="ECO:0000313" key="2">
    <source>
        <dbReference type="EMBL" id="PQV62919.1"/>
    </source>
</evidence>
<sequence>MLGQLQMTTQKNWNRTMNLNLRPASKLVLAGTLSLLMIFIAGCSNSEPESSTASAPPPSATDKQKIDEKVQRDSQIIESLKNKK</sequence>
<proteinExistence type="predicted"/>
<dbReference type="AlphaFoldDB" id="A0A2S8SQ76"/>
<organism evidence="2 3">
    <name type="scientific">Abditibacterium utsteinense</name>
    <dbReference type="NCBI Taxonomy" id="1960156"/>
    <lineage>
        <taxon>Bacteria</taxon>
        <taxon>Pseudomonadati</taxon>
        <taxon>Abditibacteriota</taxon>
        <taxon>Abditibacteriia</taxon>
        <taxon>Abditibacteriales</taxon>
        <taxon>Abditibacteriaceae</taxon>
        <taxon>Abditibacterium</taxon>
    </lineage>
</organism>
<feature type="region of interest" description="Disordered" evidence="1">
    <location>
        <begin position="45"/>
        <end position="72"/>
    </location>
</feature>
<reference evidence="2 3" key="1">
    <citation type="journal article" date="2018" name="Syst. Appl. Microbiol.">
        <title>Abditibacterium utsteinense sp. nov., the first cultivated member of candidate phylum FBP, isolated from ice-free Antarctic soil samples.</title>
        <authorList>
            <person name="Tahon G."/>
            <person name="Tytgat B."/>
            <person name="Lebbe L."/>
            <person name="Carlier A."/>
            <person name="Willems A."/>
        </authorList>
    </citation>
    <scope>NUCLEOTIDE SEQUENCE [LARGE SCALE GENOMIC DNA]</scope>
    <source>
        <strain evidence="2 3">LMG 29911</strain>
    </source>
</reference>